<dbReference type="PIRSF" id="PIRSF001430">
    <property type="entry name" value="tRNA_psdUrid_synth"/>
    <property type="match status" value="1"/>
</dbReference>
<dbReference type="GO" id="GO:0160147">
    <property type="term" value="F:tRNA pseudouridine(38-40) synthase activity"/>
    <property type="evidence" value="ECO:0007669"/>
    <property type="project" value="UniProtKB-EC"/>
</dbReference>
<comment type="subunit">
    <text evidence="4">Homodimer.</text>
</comment>
<comment type="function">
    <text evidence="4">Formation of pseudouridine at positions 38, 39 and 40 in the anticodon stem and loop of transfer RNAs.</text>
</comment>
<dbReference type="Proteomes" id="UP001333710">
    <property type="component" value="Chromosome"/>
</dbReference>
<dbReference type="GO" id="GO:0003723">
    <property type="term" value="F:RNA binding"/>
    <property type="evidence" value="ECO:0007669"/>
    <property type="project" value="InterPro"/>
</dbReference>
<keyword evidence="10" id="KW-1185">Reference proteome</keyword>
<feature type="domain" description="Pseudouridine synthase I TruA alpha/beta" evidence="8">
    <location>
        <begin position="9"/>
        <end position="103"/>
    </location>
</feature>
<dbReference type="FunFam" id="3.30.70.580:FF:000001">
    <property type="entry name" value="tRNA pseudouridine synthase A"/>
    <property type="match status" value="1"/>
</dbReference>
<proteinExistence type="inferred from homology"/>
<dbReference type="KEGG" id="pmaw:MACH26_29390"/>
<dbReference type="FunFam" id="3.30.70.660:FF:000001">
    <property type="entry name" value="tRNA pseudouridine synthase A"/>
    <property type="match status" value="1"/>
</dbReference>
<feature type="active site" description="Nucleophile" evidence="4 5">
    <location>
        <position position="52"/>
    </location>
</feature>
<evidence type="ECO:0000313" key="10">
    <source>
        <dbReference type="Proteomes" id="UP001333710"/>
    </source>
</evidence>
<evidence type="ECO:0000313" key="9">
    <source>
        <dbReference type="EMBL" id="BDX07418.1"/>
    </source>
</evidence>
<evidence type="ECO:0000256" key="4">
    <source>
        <dbReference type="HAMAP-Rule" id="MF_00171"/>
    </source>
</evidence>
<dbReference type="InterPro" id="IPR020094">
    <property type="entry name" value="TruA/RsuA/RluB/E/F_N"/>
</dbReference>
<keyword evidence="2 4" id="KW-0819">tRNA processing</keyword>
<evidence type="ECO:0000256" key="7">
    <source>
        <dbReference type="RuleBase" id="RU003792"/>
    </source>
</evidence>
<organism evidence="9 10">
    <name type="scientific">Planctobacterium marinum</name>
    <dbReference type="NCBI Taxonomy" id="1631968"/>
    <lineage>
        <taxon>Bacteria</taxon>
        <taxon>Pseudomonadati</taxon>
        <taxon>Pseudomonadota</taxon>
        <taxon>Gammaproteobacteria</taxon>
        <taxon>Alteromonadales</taxon>
        <taxon>Alteromonadaceae</taxon>
        <taxon>Planctobacterium</taxon>
    </lineage>
</organism>
<dbReference type="PANTHER" id="PTHR11142">
    <property type="entry name" value="PSEUDOURIDYLATE SYNTHASE"/>
    <property type="match status" value="1"/>
</dbReference>
<comment type="catalytic activity">
    <reaction evidence="4 7">
        <text>uridine(38/39/40) in tRNA = pseudouridine(38/39/40) in tRNA</text>
        <dbReference type="Rhea" id="RHEA:22376"/>
        <dbReference type="Rhea" id="RHEA-COMP:10085"/>
        <dbReference type="Rhea" id="RHEA-COMP:10087"/>
        <dbReference type="ChEBI" id="CHEBI:65314"/>
        <dbReference type="ChEBI" id="CHEBI:65315"/>
        <dbReference type="EC" id="5.4.99.12"/>
    </reaction>
</comment>
<protein>
    <recommendedName>
        <fullName evidence="4">tRNA pseudouridine synthase A</fullName>
        <ecNumber evidence="4">5.4.99.12</ecNumber>
    </recommendedName>
    <alternativeName>
        <fullName evidence="4">tRNA pseudouridine(38-40) synthase</fullName>
    </alternativeName>
    <alternativeName>
        <fullName evidence="4">tRNA pseudouridylate synthase I</fullName>
    </alternativeName>
    <alternativeName>
        <fullName evidence="4">tRNA-uridine isomerase I</fullName>
    </alternativeName>
</protein>
<comment type="similarity">
    <text evidence="1 4 7">Belongs to the tRNA pseudouridine synthase TruA family.</text>
</comment>
<dbReference type="Gene3D" id="3.30.70.660">
    <property type="entry name" value="Pseudouridine synthase I, catalytic domain, C-terminal subdomain"/>
    <property type="match status" value="1"/>
</dbReference>
<dbReference type="Gene3D" id="3.30.70.580">
    <property type="entry name" value="Pseudouridine synthase I, catalytic domain, N-terminal subdomain"/>
    <property type="match status" value="1"/>
</dbReference>
<dbReference type="SUPFAM" id="SSF55120">
    <property type="entry name" value="Pseudouridine synthase"/>
    <property type="match status" value="1"/>
</dbReference>
<dbReference type="InterPro" id="IPR020097">
    <property type="entry name" value="PsdUridine_synth_TruA_a/b_dom"/>
</dbReference>
<name>A0AA48HIA2_9ALTE</name>
<dbReference type="EMBL" id="AP027272">
    <property type="protein sequence ID" value="BDX07418.1"/>
    <property type="molecule type" value="Genomic_DNA"/>
</dbReference>
<evidence type="ECO:0000256" key="6">
    <source>
        <dbReference type="PIRSR" id="PIRSR001430-2"/>
    </source>
</evidence>
<dbReference type="CDD" id="cd02570">
    <property type="entry name" value="PseudoU_synth_EcTruA"/>
    <property type="match status" value="1"/>
</dbReference>
<dbReference type="RefSeq" id="WP_338293420.1">
    <property type="nucleotide sequence ID" value="NZ_AP027272.1"/>
</dbReference>
<dbReference type="Pfam" id="PF01416">
    <property type="entry name" value="PseudoU_synth_1"/>
    <property type="match status" value="2"/>
</dbReference>
<sequence>MARVALGIEYNGAAYFGWQRQRNVDSIQQHLEQALSHIAQHKIDVVCAGRTDAGVHASNQVVHFDTHVDRPDKAWSMGGNANLPDTVAIKWAKQVPDEFHARFSATARRYRYIIHNVRLRSGIFYGGVTHHYHPLDAERMHAAAQSLVGEQDFSAFRASLCQSRTPFRNVHHIDVIRQGDYVIIDIKANAFVHHMVRNIAGSLMKVGSGEESVEWIAELLANKDRTQAAATAKPNGLYLVAVDYPQEWGIPHMPLGPLFLPDELG</sequence>
<dbReference type="HAMAP" id="MF_00171">
    <property type="entry name" value="TruA"/>
    <property type="match status" value="1"/>
</dbReference>
<evidence type="ECO:0000256" key="1">
    <source>
        <dbReference type="ARBA" id="ARBA00009375"/>
    </source>
</evidence>
<dbReference type="EC" id="5.4.99.12" evidence="4"/>
<dbReference type="InterPro" id="IPR020095">
    <property type="entry name" value="PsdUridine_synth_TruA_C"/>
</dbReference>
<dbReference type="PANTHER" id="PTHR11142:SF0">
    <property type="entry name" value="TRNA PSEUDOURIDINE SYNTHASE-LIKE 1"/>
    <property type="match status" value="1"/>
</dbReference>
<evidence type="ECO:0000259" key="8">
    <source>
        <dbReference type="Pfam" id="PF01416"/>
    </source>
</evidence>
<evidence type="ECO:0000256" key="2">
    <source>
        <dbReference type="ARBA" id="ARBA00022694"/>
    </source>
</evidence>
<accession>A0AA48HIA2</accession>
<evidence type="ECO:0000256" key="5">
    <source>
        <dbReference type="PIRSR" id="PIRSR001430-1"/>
    </source>
</evidence>
<comment type="caution">
    <text evidence="4">Lacks conserved residue(s) required for the propagation of feature annotation.</text>
</comment>
<dbReference type="InterPro" id="IPR001406">
    <property type="entry name" value="PsdUridine_synth_TruA"/>
</dbReference>
<dbReference type="GO" id="GO:0031119">
    <property type="term" value="P:tRNA pseudouridine synthesis"/>
    <property type="evidence" value="ECO:0007669"/>
    <property type="project" value="UniProtKB-UniRule"/>
</dbReference>
<feature type="binding site" evidence="4 6">
    <location>
        <position position="110"/>
    </location>
    <ligand>
        <name>substrate</name>
    </ligand>
</feature>
<gene>
    <name evidence="4 9" type="primary">truA</name>
    <name evidence="9" type="ORF">MACH26_29390</name>
</gene>
<reference evidence="9" key="1">
    <citation type="submission" date="2023-01" db="EMBL/GenBank/DDBJ databases">
        <title>Complete genome sequence of Planctobacterium marinum strain Dej080120_11.</title>
        <authorList>
            <person name="Ueki S."/>
            <person name="Maruyama F."/>
        </authorList>
    </citation>
    <scope>NUCLEOTIDE SEQUENCE</scope>
    <source>
        <strain evidence="9">Dej080120_11</strain>
    </source>
</reference>
<dbReference type="AlphaFoldDB" id="A0AA48HIA2"/>
<dbReference type="NCBIfam" id="TIGR00071">
    <property type="entry name" value="hisT_truA"/>
    <property type="match status" value="1"/>
</dbReference>
<keyword evidence="3 4" id="KW-0413">Isomerase</keyword>
<feature type="domain" description="Pseudouridine synthase I TruA alpha/beta" evidence="8">
    <location>
        <begin position="143"/>
        <end position="245"/>
    </location>
</feature>
<evidence type="ECO:0000256" key="3">
    <source>
        <dbReference type="ARBA" id="ARBA00023235"/>
    </source>
</evidence>
<dbReference type="InterPro" id="IPR020103">
    <property type="entry name" value="PsdUridine_synth_cat_dom_sf"/>
</dbReference>